<name>A0ABD5URK9_9EURY</name>
<feature type="domain" description="HotDog ACOT-type" evidence="3">
    <location>
        <begin position="16"/>
        <end position="128"/>
    </location>
</feature>
<accession>A0ABD5URK9</accession>
<feature type="region of interest" description="Disordered" evidence="2">
    <location>
        <begin position="131"/>
        <end position="150"/>
    </location>
</feature>
<dbReference type="Pfam" id="PF03061">
    <property type="entry name" value="4HBT"/>
    <property type="match status" value="1"/>
</dbReference>
<reference evidence="4 5" key="1">
    <citation type="journal article" date="2019" name="Int. J. Syst. Evol. Microbiol.">
        <title>The Global Catalogue of Microorganisms (GCM) 10K type strain sequencing project: providing services to taxonomists for standard genome sequencing and annotation.</title>
        <authorList>
            <consortium name="The Broad Institute Genomics Platform"/>
            <consortium name="The Broad Institute Genome Sequencing Center for Infectious Disease"/>
            <person name="Wu L."/>
            <person name="Ma J."/>
        </authorList>
    </citation>
    <scope>NUCLEOTIDE SEQUENCE [LARGE SCALE GENOMIC DNA]</scope>
    <source>
        <strain evidence="4 5">Y73</strain>
    </source>
</reference>
<dbReference type="InterPro" id="IPR040170">
    <property type="entry name" value="Cytosol_ACT"/>
</dbReference>
<dbReference type="GO" id="GO:0047617">
    <property type="term" value="F:fatty acyl-CoA hydrolase activity"/>
    <property type="evidence" value="ECO:0007669"/>
    <property type="project" value="UniProtKB-EC"/>
</dbReference>
<evidence type="ECO:0000256" key="1">
    <source>
        <dbReference type="ARBA" id="ARBA00022801"/>
    </source>
</evidence>
<dbReference type="EMBL" id="JBHSXI010000012">
    <property type="protein sequence ID" value="MFC6889556.1"/>
    <property type="molecule type" value="Genomic_DNA"/>
</dbReference>
<dbReference type="InterPro" id="IPR006683">
    <property type="entry name" value="Thioestr_dom"/>
</dbReference>
<dbReference type="AlphaFoldDB" id="A0ABD5URK9"/>
<dbReference type="SUPFAM" id="SSF54637">
    <property type="entry name" value="Thioesterase/thiol ester dehydrase-isomerase"/>
    <property type="match status" value="1"/>
</dbReference>
<gene>
    <name evidence="4" type="ORF">ACFQEY_11075</name>
</gene>
<dbReference type="InterPro" id="IPR029069">
    <property type="entry name" value="HotDog_dom_sf"/>
</dbReference>
<dbReference type="InterPro" id="IPR033120">
    <property type="entry name" value="HOTDOG_ACOT"/>
</dbReference>
<keyword evidence="5" id="KW-1185">Reference proteome</keyword>
<organism evidence="4 5">
    <name type="scientific">Halorubrum trueperi</name>
    <dbReference type="NCBI Taxonomy" id="2004704"/>
    <lineage>
        <taxon>Archaea</taxon>
        <taxon>Methanobacteriati</taxon>
        <taxon>Methanobacteriota</taxon>
        <taxon>Stenosarchaea group</taxon>
        <taxon>Halobacteria</taxon>
        <taxon>Halobacteriales</taxon>
        <taxon>Haloferacaceae</taxon>
        <taxon>Halorubrum</taxon>
    </lineage>
</organism>
<sequence length="168" mass="18478">MDETETESAAETGTVAESYTEMTEMLLPNDTNNLGRALGGAVLHWMDICGAIASMRFCNRQVVTASMDHVDFISPIEMGEVAVIEGYVFNVGHTSLDVKVDVRAENPRTGEERRTTTSYFTFVALDDDGRPASVPELAAPTAEEKALRDDAIEGRREQLAEVVDRYDL</sequence>
<comment type="caution">
    <text evidence="4">The sequence shown here is derived from an EMBL/GenBank/DDBJ whole genome shotgun (WGS) entry which is preliminary data.</text>
</comment>
<dbReference type="PANTHER" id="PTHR11049">
    <property type="entry name" value="ACYL COENZYME A THIOESTER HYDROLASE"/>
    <property type="match status" value="1"/>
</dbReference>
<dbReference type="Gene3D" id="3.10.129.10">
    <property type="entry name" value="Hotdog Thioesterase"/>
    <property type="match status" value="1"/>
</dbReference>
<evidence type="ECO:0000313" key="5">
    <source>
        <dbReference type="Proteomes" id="UP001596333"/>
    </source>
</evidence>
<evidence type="ECO:0000259" key="3">
    <source>
        <dbReference type="PROSITE" id="PS51770"/>
    </source>
</evidence>
<dbReference type="Proteomes" id="UP001596333">
    <property type="component" value="Unassembled WGS sequence"/>
</dbReference>
<dbReference type="PROSITE" id="PS51770">
    <property type="entry name" value="HOTDOG_ACOT"/>
    <property type="match status" value="1"/>
</dbReference>
<dbReference type="RefSeq" id="WP_379768474.1">
    <property type="nucleotide sequence ID" value="NZ_JBHSXI010000012.1"/>
</dbReference>
<keyword evidence="1 4" id="KW-0378">Hydrolase</keyword>
<evidence type="ECO:0000256" key="2">
    <source>
        <dbReference type="SAM" id="MobiDB-lite"/>
    </source>
</evidence>
<dbReference type="PANTHER" id="PTHR11049:SF24">
    <property type="entry name" value="CYTOSOLIC ACYL COENZYME A THIOESTER HYDROLASE"/>
    <property type="match status" value="1"/>
</dbReference>
<proteinExistence type="predicted"/>
<evidence type="ECO:0000313" key="4">
    <source>
        <dbReference type="EMBL" id="MFC6889556.1"/>
    </source>
</evidence>
<protein>
    <submittedName>
        <fullName evidence="4">Acyl-CoA thioesterase</fullName>
        <ecNumber evidence="4">3.1.2.20</ecNumber>
    </submittedName>
</protein>
<dbReference type="EC" id="3.1.2.20" evidence="4"/>
<dbReference type="CDD" id="cd03442">
    <property type="entry name" value="BFIT_BACH"/>
    <property type="match status" value="1"/>
</dbReference>